<dbReference type="GO" id="GO:0010073">
    <property type="term" value="P:meristem maintenance"/>
    <property type="evidence" value="ECO:0007669"/>
    <property type="project" value="InterPro"/>
</dbReference>
<dbReference type="PANTHER" id="PTHR46033">
    <property type="entry name" value="PROTEIN MAIN-LIKE 2"/>
    <property type="match status" value="1"/>
</dbReference>
<sequence>VIALGCFSPHSAVHLKLLFFCNTRVVMVSTRGRFLVWGWVLGGTQGGWGAAQRYPCRLSSSPTPMHVERRLLSEQSMSSSTQVGVVLVEEEEAELVDPVDANSALFSGSIVVKRLGRFLKPRAATPQDTARLPLVQPLLREVISAGLVKEWPAEVLFCGWCCTSPRWDQWVCKMRSLHGRLWLESGIHEAVAASTFRFRRDDALLFGLLECWCPETSSFVLPWPSTCVEATITLEDVMIMGGFPVLGEPVGPTAPPPAGEAGELLEELGAELRRLMGRRPHRISNAEWMDHHMESQAGGGGSPLEHAAFLTMWLSMFVFPGASVRRNLLPIAARLATGKRVALAPAVLASFYRDLRLMKQQTLAEGISNEGTPITVWAPFHILQLWARERFRSLRPEKTPHFLRMNEPRAARWRCCDASIGDLSTVRSVLWSPAEFRWRPYADNVDTWGRPSYYRQVSRWYSVSAGDDLSLASLLRCLRAGELLGLDCVERYAPHRVAMQFGLDQDLPAQIPWTDANWELIWMAYDRGREKAKLYVPSQFCKPHATDRFLKWQKEWMAARMVEVEKIAVEQEDDEVSKGQEVNGGKRHHSTWTDCISGEPTQKATTAAASAGEQLEFIAEDGNCMGKKIQNDVDGEAMELEKSNGDEALIGKQFNSSSRERAEVPLRENCRDDHTEKETQKKDDYKPTEIDGEARGGNKLNSNFWKNTVHVRDDHGLRDYEQLEQSILQELEEVDLSPKTEKKEIVLDVEFERQKDMEFEREVLQLKAEIAALEEQLKNLQSEADMETSGSEEDEDEGKIIVIE</sequence>
<feature type="region of interest" description="Disordered" evidence="1">
    <location>
        <begin position="781"/>
        <end position="804"/>
    </location>
</feature>
<feature type="compositionally biased region" description="Basic and acidic residues" evidence="1">
    <location>
        <begin position="658"/>
        <end position="696"/>
    </location>
</feature>
<evidence type="ECO:0000256" key="1">
    <source>
        <dbReference type="SAM" id="MobiDB-lite"/>
    </source>
</evidence>
<comment type="caution">
    <text evidence="3">The sequence shown here is derived from an EMBL/GenBank/DDBJ whole genome shotgun (WGS) entry which is preliminary data.</text>
</comment>
<dbReference type="Pfam" id="PF10536">
    <property type="entry name" value="PMD"/>
    <property type="match status" value="1"/>
</dbReference>
<accession>A0A843THN3</accession>
<feature type="region of interest" description="Disordered" evidence="1">
    <location>
        <begin position="575"/>
        <end position="598"/>
    </location>
</feature>
<evidence type="ECO:0000313" key="4">
    <source>
        <dbReference type="Proteomes" id="UP000652761"/>
    </source>
</evidence>
<dbReference type="AlphaFoldDB" id="A0A843THN3"/>
<dbReference type="InterPro" id="IPR044824">
    <property type="entry name" value="MAIN-like"/>
</dbReference>
<dbReference type="InterPro" id="IPR019557">
    <property type="entry name" value="AminoTfrase-like_pln_mobile"/>
</dbReference>
<dbReference type="Proteomes" id="UP000652761">
    <property type="component" value="Unassembled WGS sequence"/>
</dbReference>
<dbReference type="OrthoDB" id="1572276at2759"/>
<organism evidence="3 4">
    <name type="scientific">Colocasia esculenta</name>
    <name type="common">Wild taro</name>
    <name type="synonym">Arum esculentum</name>
    <dbReference type="NCBI Taxonomy" id="4460"/>
    <lineage>
        <taxon>Eukaryota</taxon>
        <taxon>Viridiplantae</taxon>
        <taxon>Streptophyta</taxon>
        <taxon>Embryophyta</taxon>
        <taxon>Tracheophyta</taxon>
        <taxon>Spermatophyta</taxon>
        <taxon>Magnoliopsida</taxon>
        <taxon>Liliopsida</taxon>
        <taxon>Araceae</taxon>
        <taxon>Aroideae</taxon>
        <taxon>Colocasieae</taxon>
        <taxon>Colocasia</taxon>
    </lineage>
</organism>
<keyword evidence="4" id="KW-1185">Reference proteome</keyword>
<name>A0A843THN3_COLES</name>
<feature type="region of interest" description="Disordered" evidence="1">
    <location>
        <begin position="642"/>
        <end position="701"/>
    </location>
</feature>
<gene>
    <name evidence="3" type="ORF">Taro_004254</name>
</gene>
<evidence type="ECO:0000313" key="3">
    <source>
        <dbReference type="EMBL" id="MQL71922.1"/>
    </source>
</evidence>
<evidence type="ECO:0000259" key="2">
    <source>
        <dbReference type="Pfam" id="PF10536"/>
    </source>
</evidence>
<dbReference type="PANTHER" id="PTHR46033:SF80">
    <property type="entry name" value="PROTEIN MAIN-LIKE 2-LIKE"/>
    <property type="match status" value="1"/>
</dbReference>
<reference evidence="3" key="1">
    <citation type="submission" date="2017-07" db="EMBL/GenBank/DDBJ databases">
        <title>Taro Niue Genome Assembly and Annotation.</title>
        <authorList>
            <person name="Atibalentja N."/>
            <person name="Keating K."/>
            <person name="Fields C.J."/>
        </authorList>
    </citation>
    <scope>NUCLEOTIDE SEQUENCE</scope>
    <source>
        <strain evidence="3">Niue_2</strain>
        <tissue evidence="3">Leaf</tissue>
    </source>
</reference>
<feature type="compositionally biased region" description="Acidic residues" evidence="1">
    <location>
        <begin position="784"/>
        <end position="797"/>
    </location>
</feature>
<dbReference type="EMBL" id="NMUH01000113">
    <property type="protein sequence ID" value="MQL71922.1"/>
    <property type="molecule type" value="Genomic_DNA"/>
</dbReference>
<feature type="domain" description="Aminotransferase-like plant mobile" evidence="2">
    <location>
        <begin position="186"/>
        <end position="552"/>
    </location>
</feature>
<proteinExistence type="predicted"/>
<feature type="non-terminal residue" evidence="3">
    <location>
        <position position="1"/>
    </location>
</feature>
<protein>
    <recommendedName>
        <fullName evidence="2">Aminotransferase-like plant mobile domain-containing protein</fullName>
    </recommendedName>
</protein>